<keyword evidence="3" id="KW-0687">Ribonucleoprotein</keyword>
<dbReference type="GO" id="GO:0005840">
    <property type="term" value="C:ribosome"/>
    <property type="evidence" value="ECO:0007669"/>
    <property type="project" value="UniProtKB-KW"/>
</dbReference>
<name>A0ABQ8Y0C5_9EUKA</name>
<organism evidence="4 5">
    <name type="scientific">Anaeramoeba flamelloides</name>
    <dbReference type="NCBI Taxonomy" id="1746091"/>
    <lineage>
        <taxon>Eukaryota</taxon>
        <taxon>Metamonada</taxon>
        <taxon>Anaeramoebidae</taxon>
        <taxon>Anaeramoeba</taxon>
    </lineage>
</organism>
<dbReference type="NCBIfam" id="TIGR00280">
    <property type="entry name" value="eL43_euk_arch"/>
    <property type="match status" value="1"/>
</dbReference>
<evidence type="ECO:0000256" key="1">
    <source>
        <dbReference type="ARBA" id="ARBA00008672"/>
    </source>
</evidence>
<dbReference type="SUPFAM" id="SSF57829">
    <property type="entry name" value="Zn-binding ribosomal proteins"/>
    <property type="match status" value="1"/>
</dbReference>
<accession>A0ABQ8Y0C5</accession>
<dbReference type="HAMAP" id="MF_00327">
    <property type="entry name" value="Ribosomal_eL43"/>
    <property type="match status" value="1"/>
</dbReference>
<dbReference type="InterPro" id="IPR011331">
    <property type="entry name" value="Ribosomal_eL37/eL43"/>
</dbReference>
<dbReference type="NCBIfam" id="NF003058">
    <property type="entry name" value="PRK03976.1"/>
    <property type="match status" value="1"/>
</dbReference>
<dbReference type="PANTHER" id="PTHR48129:SF1">
    <property type="entry name" value="LARGE RIBOSOMAL SUBUNIT PROTEIN EL43"/>
    <property type="match status" value="1"/>
</dbReference>
<dbReference type="EMBL" id="JAOAOG010000233">
    <property type="protein sequence ID" value="KAJ6238313.1"/>
    <property type="molecule type" value="Genomic_DNA"/>
</dbReference>
<dbReference type="Proteomes" id="UP001150062">
    <property type="component" value="Unassembled WGS sequence"/>
</dbReference>
<evidence type="ECO:0000313" key="4">
    <source>
        <dbReference type="EMBL" id="KAJ6238313.1"/>
    </source>
</evidence>
<comment type="similarity">
    <text evidence="1">Belongs to the eukaryotic ribosomal protein eL43 family.</text>
</comment>
<comment type="caution">
    <text evidence="4">The sequence shown here is derived from an EMBL/GenBank/DDBJ whole genome shotgun (WGS) entry which is preliminary data.</text>
</comment>
<dbReference type="Gene3D" id="2.20.25.30">
    <property type="match status" value="1"/>
</dbReference>
<dbReference type="InterPro" id="IPR050522">
    <property type="entry name" value="Ribosomal_protein_eL43"/>
</dbReference>
<evidence type="ECO:0000313" key="5">
    <source>
        <dbReference type="Proteomes" id="UP001150062"/>
    </source>
</evidence>
<gene>
    <name evidence="4" type="ORF">M0813_26283</name>
</gene>
<dbReference type="InterPro" id="IPR002674">
    <property type="entry name" value="Ribosomal_eL43"/>
</dbReference>
<evidence type="ECO:0000256" key="3">
    <source>
        <dbReference type="ARBA" id="ARBA00023274"/>
    </source>
</evidence>
<keyword evidence="2 4" id="KW-0689">Ribosomal protein</keyword>
<sequence length="123" mass="14148">MGRRTKKVGITGKYGPRYGASLRKQIRKIEVAQHSRFTCPFCGKDAVKRTSWGIWHCTKCKHTMAGGAYTLSTPSAVTARSTIRRLREDVVCLLFPNRKQREFVSFLKVNLFITNWIELELLK</sequence>
<protein>
    <submittedName>
        <fullName evidence="4">60S ribosomal protein L37A</fullName>
    </submittedName>
</protein>
<dbReference type="InterPro" id="IPR011332">
    <property type="entry name" value="Ribosomal_zn-bd"/>
</dbReference>
<reference evidence="4" key="1">
    <citation type="submission" date="2022-08" db="EMBL/GenBank/DDBJ databases">
        <title>Novel sulfate-reducing endosymbionts in the free-living metamonad Anaeramoeba.</title>
        <authorList>
            <person name="Jerlstrom-Hultqvist J."/>
            <person name="Cepicka I."/>
            <person name="Gallot-Lavallee L."/>
            <person name="Salas-Leiva D."/>
            <person name="Curtis B.A."/>
            <person name="Zahonova K."/>
            <person name="Pipaliya S."/>
            <person name="Dacks J."/>
            <person name="Roger A.J."/>
        </authorList>
    </citation>
    <scope>NUCLEOTIDE SEQUENCE</scope>
    <source>
        <strain evidence="4">Schooner1</strain>
    </source>
</reference>
<evidence type="ECO:0000256" key="2">
    <source>
        <dbReference type="ARBA" id="ARBA00022980"/>
    </source>
</evidence>
<proteinExistence type="inferred from homology"/>
<keyword evidence="5" id="KW-1185">Reference proteome</keyword>
<dbReference type="PANTHER" id="PTHR48129">
    <property type="entry name" value="60S RIBOSOMAL PROTEIN L37A"/>
    <property type="match status" value="1"/>
</dbReference>
<dbReference type="Pfam" id="PF01780">
    <property type="entry name" value="Ribosomal_L37ae"/>
    <property type="match status" value="1"/>
</dbReference>